<feature type="compositionally biased region" description="Pro residues" evidence="3">
    <location>
        <begin position="489"/>
        <end position="505"/>
    </location>
</feature>
<dbReference type="Proteomes" id="UP001216907">
    <property type="component" value="Unassembled WGS sequence"/>
</dbReference>
<feature type="compositionally biased region" description="Low complexity" evidence="3">
    <location>
        <begin position="473"/>
        <end position="488"/>
    </location>
</feature>
<reference evidence="5 6" key="1">
    <citation type="submission" date="2023-03" db="EMBL/GenBank/DDBJ databases">
        <title>Paludisphaera mucosa sp. nov. a novel planctomycete from northern fen.</title>
        <authorList>
            <person name="Ivanova A."/>
        </authorList>
    </citation>
    <scope>NUCLEOTIDE SEQUENCE [LARGE SCALE GENOMIC DNA]</scope>
    <source>
        <strain evidence="5 6">Pla2</strain>
    </source>
</reference>
<evidence type="ECO:0000256" key="4">
    <source>
        <dbReference type="SAM" id="SignalP"/>
    </source>
</evidence>
<evidence type="ECO:0000256" key="2">
    <source>
        <dbReference type="SAM" id="Coils"/>
    </source>
</evidence>
<dbReference type="PANTHER" id="PTHR30203">
    <property type="entry name" value="OUTER MEMBRANE CATION EFFLUX PROTEIN"/>
    <property type="match status" value="1"/>
</dbReference>
<name>A0ABT6FAB8_9BACT</name>
<feature type="chain" id="PRO_5046704908" evidence="4">
    <location>
        <begin position="27"/>
        <end position="514"/>
    </location>
</feature>
<evidence type="ECO:0000256" key="1">
    <source>
        <dbReference type="ARBA" id="ARBA00007613"/>
    </source>
</evidence>
<keyword evidence="6" id="KW-1185">Reference proteome</keyword>
<keyword evidence="2" id="KW-0175">Coiled coil</keyword>
<dbReference type="RefSeq" id="WP_277860885.1">
    <property type="nucleotide sequence ID" value="NZ_JARRAG010000002.1"/>
</dbReference>
<dbReference type="Gene3D" id="1.20.1600.10">
    <property type="entry name" value="Outer membrane efflux proteins (OEP)"/>
    <property type="match status" value="1"/>
</dbReference>
<organism evidence="5 6">
    <name type="scientific">Paludisphaera mucosa</name>
    <dbReference type="NCBI Taxonomy" id="3030827"/>
    <lineage>
        <taxon>Bacteria</taxon>
        <taxon>Pseudomonadati</taxon>
        <taxon>Planctomycetota</taxon>
        <taxon>Planctomycetia</taxon>
        <taxon>Isosphaerales</taxon>
        <taxon>Isosphaeraceae</taxon>
        <taxon>Paludisphaera</taxon>
    </lineage>
</organism>
<protein>
    <submittedName>
        <fullName evidence="5">TolC family protein</fullName>
    </submittedName>
</protein>
<evidence type="ECO:0000313" key="5">
    <source>
        <dbReference type="EMBL" id="MDG3004530.1"/>
    </source>
</evidence>
<dbReference type="Pfam" id="PF02321">
    <property type="entry name" value="OEP"/>
    <property type="match status" value="1"/>
</dbReference>
<comment type="caution">
    <text evidence="5">The sequence shown here is derived from an EMBL/GenBank/DDBJ whole genome shotgun (WGS) entry which is preliminary data.</text>
</comment>
<feature type="compositionally biased region" description="Low complexity" evidence="3">
    <location>
        <begin position="51"/>
        <end position="61"/>
    </location>
</feature>
<dbReference type="InterPro" id="IPR003423">
    <property type="entry name" value="OMP_efflux"/>
</dbReference>
<evidence type="ECO:0000256" key="3">
    <source>
        <dbReference type="SAM" id="MobiDB-lite"/>
    </source>
</evidence>
<feature type="coiled-coil region" evidence="2">
    <location>
        <begin position="232"/>
        <end position="259"/>
    </location>
</feature>
<evidence type="ECO:0000313" key="6">
    <source>
        <dbReference type="Proteomes" id="UP001216907"/>
    </source>
</evidence>
<feature type="region of interest" description="Disordered" evidence="3">
    <location>
        <begin position="36"/>
        <end position="61"/>
    </location>
</feature>
<sequence length="514" mass="56174">MRRARIRPRTRAAALLAFLAVPGCMTVEHSNDRARDLAHASRKARADRDVVPASTTEPEPAPEAVAIAPRAASGTLDAWIRSALEHNPTVRAAKFNVMALKHRLPQVTSLDDPVASNSIFPIPSVAPQYSLMGYMPYSALLAQQFPWCGTLKLRGEAAAEDVRVALFELAAVQLDVVAGVKAAYHDVRFNERALALLKANRKLSEDFLEIAEVRYKTATASQADVLRAEVAVADVDREIEAANRALAEARSELARLLHADPETPLEAGTEPFVETIPEQLDRLVQLATAGRPELQGRLAAVARDGKVVELARKKYYPDVTLGAIYQDMERTNAVTPATAMGMPNVGLFVGFNVPIYHKKLRAGVHEAVARANADAQLYEAERDQAHREVRDALVSAKTQQNVLGLLRRVNLPSARRVFELTRSEYQADKPGVDYLTLLTSWRERLQVELQIAQVEAELGRSLARLERAVGSRLNEQPPSPELLESASPTPAPAPAPEADSPPPTSTSPFREPAP</sequence>
<proteinExistence type="inferred from homology"/>
<accession>A0ABT6FAB8</accession>
<keyword evidence="4" id="KW-0732">Signal</keyword>
<dbReference type="InterPro" id="IPR010131">
    <property type="entry name" value="MdtP/NodT-like"/>
</dbReference>
<feature type="compositionally biased region" description="Basic and acidic residues" evidence="3">
    <location>
        <begin position="36"/>
        <end position="50"/>
    </location>
</feature>
<dbReference type="SUPFAM" id="SSF56954">
    <property type="entry name" value="Outer membrane efflux proteins (OEP)"/>
    <property type="match status" value="1"/>
</dbReference>
<comment type="similarity">
    <text evidence="1">Belongs to the outer membrane factor (OMF) (TC 1.B.17) family.</text>
</comment>
<gene>
    <name evidence="5" type="ORF">PZE19_12155</name>
</gene>
<dbReference type="EMBL" id="JARRAG010000002">
    <property type="protein sequence ID" value="MDG3004530.1"/>
    <property type="molecule type" value="Genomic_DNA"/>
</dbReference>
<dbReference type="PANTHER" id="PTHR30203:SF24">
    <property type="entry name" value="BLR4935 PROTEIN"/>
    <property type="match status" value="1"/>
</dbReference>
<feature type="region of interest" description="Disordered" evidence="3">
    <location>
        <begin position="471"/>
        <end position="514"/>
    </location>
</feature>
<feature type="signal peptide" evidence="4">
    <location>
        <begin position="1"/>
        <end position="26"/>
    </location>
</feature>